<dbReference type="EMBL" id="JAENIJ010000014">
    <property type="protein sequence ID" value="MBK1882850.1"/>
    <property type="molecule type" value="Genomic_DNA"/>
</dbReference>
<dbReference type="InterPro" id="IPR001509">
    <property type="entry name" value="Epimerase_deHydtase"/>
</dbReference>
<reference evidence="2" key="1">
    <citation type="submission" date="2021-01" db="EMBL/GenBank/DDBJ databases">
        <title>Modified the classification status of verrucomicrobia.</title>
        <authorList>
            <person name="Feng X."/>
        </authorList>
    </citation>
    <scope>NUCLEOTIDE SEQUENCE</scope>
    <source>
        <strain evidence="2">KCTC 22041</strain>
    </source>
</reference>
<protein>
    <submittedName>
        <fullName evidence="2">NAD(P)-dependent oxidoreductase</fullName>
    </submittedName>
</protein>
<dbReference type="SUPFAM" id="SSF51735">
    <property type="entry name" value="NAD(P)-binding Rossmann-fold domains"/>
    <property type="match status" value="1"/>
</dbReference>
<comment type="caution">
    <text evidence="2">The sequence shown here is derived from an EMBL/GenBank/DDBJ whole genome shotgun (WGS) entry which is preliminary data.</text>
</comment>
<evidence type="ECO:0000313" key="3">
    <source>
        <dbReference type="Proteomes" id="UP000603141"/>
    </source>
</evidence>
<gene>
    <name evidence="2" type="ORF">JIN85_10515</name>
</gene>
<dbReference type="AlphaFoldDB" id="A0A934S475"/>
<dbReference type="Gene3D" id="3.40.50.720">
    <property type="entry name" value="NAD(P)-binding Rossmann-like Domain"/>
    <property type="match status" value="1"/>
</dbReference>
<dbReference type="PANTHER" id="PTHR43245">
    <property type="entry name" value="BIFUNCTIONAL POLYMYXIN RESISTANCE PROTEIN ARNA"/>
    <property type="match status" value="1"/>
</dbReference>
<evidence type="ECO:0000313" key="2">
    <source>
        <dbReference type="EMBL" id="MBK1882850.1"/>
    </source>
</evidence>
<dbReference type="InterPro" id="IPR036291">
    <property type="entry name" value="NAD(P)-bd_dom_sf"/>
</dbReference>
<accession>A0A934S475</accession>
<dbReference type="RefSeq" id="WP_200270376.1">
    <property type="nucleotide sequence ID" value="NZ_JAENIJ010000014.1"/>
</dbReference>
<feature type="domain" description="NAD-dependent epimerase/dehydratase" evidence="1">
    <location>
        <begin position="3"/>
        <end position="166"/>
    </location>
</feature>
<dbReference type="Pfam" id="PF01370">
    <property type="entry name" value="Epimerase"/>
    <property type="match status" value="1"/>
</dbReference>
<dbReference type="Proteomes" id="UP000603141">
    <property type="component" value="Unassembled WGS sequence"/>
</dbReference>
<dbReference type="InterPro" id="IPR050177">
    <property type="entry name" value="Lipid_A_modif_metabolic_enz"/>
</dbReference>
<name>A0A934S475_9BACT</name>
<keyword evidence="3" id="KW-1185">Reference proteome</keyword>
<proteinExistence type="predicted"/>
<evidence type="ECO:0000259" key="1">
    <source>
        <dbReference type="Pfam" id="PF01370"/>
    </source>
</evidence>
<organism evidence="2 3">
    <name type="scientific">Luteolibacter pohnpeiensis</name>
    <dbReference type="NCBI Taxonomy" id="454153"/>
    <lineage>
        <taxon>Bacteria</taxon>
        <taxon>Pseudomonadati</taxon>
        <taxon>Verrucomicrobiota</taxon>
        <taxon>Verrucomicrobiia</taxon>
        <taxon>Verrucomicrobiales</taxon>
        <taxon>Verrucomicrobiaceae</taxon>
        <taxon>Luteolibacter</taxon>
    </lineage>
</organism>
<dbReference type="PANTHER" id="PTHR43245:SF13">
    <property type="entry name" value="UDP-D-APIOSE_UDP-D-XYLOSE SYNTHASE 2"/>
    <property type="match status" value="1"/>
</dbReference>
<sequence length="322" mass="35686">MKILVTGGSGFIGSNLVGELKKAGHEILSLDPFDPRNPAHQDVTQKIDPLDRSGILAAFKNFDPDYVYHLGARTDLLGGTIGDYSSNTEGVRIVIDALKGCTKVKGVFFASSRLVCEIGYMPKGEEDYCPSTPYGESKVEGEQIVRNAGITVPWCLFRPTSIWGPWFEIPYKTFFMMVSKGRYIHPKGQKIRKSFGYVGNSVHYLMKLMDLHPEVYSGKTFYLCDEPPLEVSAWANQIADAMKVSRPKQVPYFILKSIALGGDLLKLIGMKNPPLTSFRLSNLTCEMLHDGAFLRDNIGAPPYSLEEGVSQTVEWLKSSGSI</sequence>